<gene>
    <name evidence="1" type="ORF">SAMN06265173_14523</name>
</gene>
<accession>A0A521FQZ9</accession>
<keyword evidence="2" id="KW-1185">Reference proteome</keyword>
<dbReference type="GO" id="GO:0016814">
    <property type="term" value="F:hydrolase activity, acting on carbon-nitrogen (but not peptide) bonds, in cyclic amidines"/>
    <property type="evidence" value="ECO:0007669"/>
    <property type="project" value="TreeGrafter"/>
</dbReference>
<evidence type="ECO:0008006" key="3">
    <source>
        <dbReference type="Google" id="ProtNLM"/>
    </source>
</evidence>
<dbReference type="AlphaFoldDB" id="A0A521FQZ9"/>
<dbReference type="Gene3D" id="3.20.20.140">
    <property type="entry name" value="Metal-dependent hydrolases"/>
    <property type="match status" value="1"/>
</dbReference>
<dbReference type="PANTHER" id="PTHR32027">
    <property type="entry name" value="CYTOSINE DEAMINASE"/>
    <property type="match status" value="1"/>
</dbReference>
<dbReference type="InterPro" id="IPR052349">
    <property type="entry name" value="Metallo-hydrolase_Enzymes"/>
</dbReference>
<dbReference type="SUPFAM" id="SSF51556">
    <property type="entry name" value="Metallo-dependent hydrolases"/>
    <property type="match status" value="1"/>
</dbReference>
<dbReference type="OrthoDB" id="9815027at2"/>
<dbReference type="InterPro" id="IPR032466">
    <property type="entry name" value="Metal_Hydrolase"/>
</dbReference>
<evidence type="ECO:0000313" key="2">
    <source>
        <dbReference type="Proteomes" id="UP000316030"/>
    </source>
</evidence>
<dbReference type="Proteomes" id="UP000316030">
    <property type="component" value="Unassembled WGS sequence"/>
</dbReference>
<dbReference type="EMBL" id="FXTO01000045">
    <property type="protein sequence ID" value="SMO98629.1"/>
    <property type="molecule type" value="Genomic_DNA"/>
</dbReference>
<evidence type="ECO:0000313" key="1">
    <source>
        <dbReference type="EMBL" id="SMO98629.1"/>
    </source>
</evidence>
<sequence length="372" mass="41788">MKSPFYDDLAQHIAQLGGMHNAHIHLDRANTLSDGYVDHGRVQVLESSHISLQKKHALIRTVHEGPAYDTPDLDRRARETIDVMIAANTRLADTMVDTTADRVGTNALSQLMALADEVRDRIQIRCAAYTPLGFKDSEPDRWRIFEDGVKLADFIGSLPEADDLPDYPDNIGFEEHCTRMLDLVTRTGKFLHVHTDQINSPGENGTERLIQVMRRETGRLEDANGDPLVWTVHMISPSTYDEPRWSRFVQDMLELNIGVICCPSAAIGMRQLRAIPTPMYNSIPRILELAEAGVPIRLGSDNIADMCSPSTTADMTEEVFTLSAAIRYYRPAILAKFAAGKPLTTEERAIIREHLDRNDEEMAKLVRRFGPK</sequence>
<reference evidence="1 2" key="1">
    <citation type="submission" date="2017-05" db="EMBL/GenBank/DDBJ databases">
        <authorList>
            <person name="Varghese N."/>
            <person name="Submissions S."/>
        </authorList>
    </citation>
    <scope>NUCLEOTIDE SEQUENCE [LARGE SCALE GENOMIC DNA]</scope>
    <source>
        <strain evidence="1 2">DSM 29506</strain>
    </source>
</reference>
<proteinExistence type="predicted"/>
<dbReference type="PANTHER" id="PTHR32027:SF0">
    <property type="entry name" value="CYTOSINE DEAMINASE"/>
    <property type="match status" value="1"/>
</dbReference>
<dbReference type="RefSeq" id="WP_142494914.1">
    <property type="nucleotide sequence ID" value="NZ_FXTO01000045.1"/>
</dbReference>
<name>A0A521FQZ9_9RHOB</name>
<organism evidence="1 2">
    <name type="scientific">Thalassovita litoralis</name>
    <dbReference type="NCBI Taxonomy" id="1010611"/>
    <lineage>
        <taxon>Bacteria</taxon>
        <taxon>Pseudomonadati</taxon>
        <taxon>Pseudomonadota</taxon>
        <taxon>Alphaproteobacteria</taxon>
        <taxon>Rhodobacterales</taxon>
        <taxon>Roseobacteraceae</taxon>
        <taxon>Thalassovita</taxon>
    </lineage>
</organism>
<protein>
    <recommendedName>
        <fullName evidence="3">Cytosine deaminase</fullName>
    </recommendedName>
</protein>